<feature type="transmembrane region" description="Helical" evidence="1">
    <location>
        <begin position="112"/>
        <end position="138"/>
    </location>
</feature>
<protein>
    <submittedName>
        <fullName evidence="3">EamA-like transporter family protein</fullName>
    </submittedName>
</protein>
<feature type="transmembrane region" description="Helical" evidence="1">
    <location>
        <begin position="185"/>
        <end position="206"/>
    </location>
</feature>
<accession>A0A1H5X1Q0</accession>
<dbReference type="Pfam" id="PF00892">
    <property type="entry name" value="EamA"/>
    <property type="match status" value="1"/>
</dbReference>
<dbReference type="InterPro" id="IPR037185">
    <property type="entry name" value="EmrE-like"/>
</dbReference>
<evidence type="ECO:0000313" key="4">
    <source>
        <dbReference type="Proteomes" id="UP000236745"/>
    </source>
</evidence>
<dbReference type="EMBL" id="FNVQ01000001">
    <property type="protein sequence ID" value="SEG05764.1"/>
    <property type="molecule type" value="Genomic_DNA"/>
</dbReference>
<dbReference type="RefSeq" id="WP_104002155.1">
    <property type="nucleotide sequence ID" value="NZ_FNVQ01000001.1"/>
</dbReference>
<keyword evidence="1" id="KW-0812">Transmembrane</keyword>
<proteinExistence type="predicted"/>
<dbReference type="GO" id="GO:0016020">
    <property type="term" value="C:membrane"/>
    <property type="evidence" value="ECO:0007669"/>
    <property type="project" value="InterPro"/>
</dbReference>
<evidence type="ECO:0000313" key="3">
    <source>
        <dbReference type="EMBL" id="SEG05764.1"/>
    </source>
</evidence>
<evidence type="ECO:0000256" key="1">
    <source>
        <dbReference type="SAM" id="Phobius"/>
    </source>
</evidence>
<feature type="transmembrane region" description="Helical" evidence="1">
    <location>
        <begin position="221"/>
        <end position="239"/>
    </location>
</feature>
<feature type="transmembrane region" description="Helical" evidence="1">
    <location>
        <begin position="36"/>
        <end position="56"/>
    </location>
</feature>
<dbReference type="Proteomes" id="UP000236745">
    <property type="component" value="Unassembled WGS sequence"/>
</dbReference>
<feature type="transmembrane region" description="Helical" evidence="1">
    <location>
        <begin position="150"/>
        <end position="170"/>
    </location>
</feature>
<feature type="transmembrane region" description="Helical" evidence="1">
    <location>
        <begin position="274"/>
        <end position="291"/>
    </location>
</feature>
<keyword evidence="1" id="KW-0472">Membrane</keyword>
<keyword evidence="4" id="KW-1185">Reference proteome</keyword>
<dbReference type="AlphaFoldDB" id="A0A1H5X1Q0"/>
<sequence length="292" mass="31329">MGLWIPFTLFAAFMQSMRNAIQSRLSKEISTAGVTLARFLWASPVAAAYLLMLYQFDPVAVPSFDTGFVLTVAAAAVSQIIATALMVVLFRLRNYAIGVGLAKSEAVIAATLGALFFAAPLSPLGWAGVVIGGVAIWLMGNAGAIRELPLKTVMTGLGSGLGFAMTTLWVREASLMLDLSFPHSAAWVLLWVISLQTLMLLVWLAIREPATLLELWRRPKIVMLTSLISCLGSLGWFTAMSLESVALVKTLGQVEVLFTLAISAAWFKDKLGRRDLLGLGLIVLGALCVILA</sequence>
<dbReference type="InterPro" id="IPR000620">
    <property type="entry name" value="EamA_dom"/>
</dbReference>
<gene>
    <name evidence="3" type="ORF">SAMN05444390_1011238</name>
</gene>
<feature type="transmembrane region" description="Helical" evidence="1">
    <location>
        <begin position="68"/>
        <end position="92"/>
    </location>
</feature>
<evidence type="ECO:0000259" key="2">
    <source>
        <dbReference type="Pfam" id="PF00892"/>
    </source>
</evidence>
<name>A0A1H5X1Q0_9GAMM</name>
<organism evidence="3 4">
    <name type="scientific">Marinobacterium lutimaris</name>
    <dbReference type="NCBI Taxonomy" id="568106"/>
    <lineage>
        <taxon>Bacteria</taxon>
        <taxon>Pseudomonadati</taxon>
        <taxon>Pseudomonadota</taxon>
        <taxon>Gammaproteobacteria</taxon>
        <taxon>Oceanospirillales</taxon>
        <taxon>Oceanospirillaceae</taxon>
        <taxon>Marinobacterium</taxon>
    </lineage>
</organism>
<feature type="domain" description="EamA" evidence="2">
    <location>
        <begin position="152"/>
        <end position="290"/>
    </location>
</feature>
<reference evidence="3 4" key="1">
    <citation type="submission" date="2016-10" db="EMBL/GenBank/DDBJ databases">
        <authorList>
            <person name="de Groot N.N."/>
        </authorList>
    </citation>
    <scope>NUCLEOTIDE SEQUENCE [LARGE SCALE GENOMIC DNA]</scope>
    <source>
        <strain evidence="3 4">DSM 22012</strain>
    </source>
</reference>
<dbReference type="SUPFAM" id="SSF103481">
    <property type="entry name" value="Multidrug resistance efflux transporter EmrE"/>
    <property type="match status" value="1"/>
</dbReference>
<keyword evidence="1" id="KW-1133">Transmembrane helix</keyword>
<dbReference type="OrthoDB" id="6707471at2"/>